<protein>
    <recommendedName>
        <fullName evidence="4">ABC transporter substrate-binding protein</fullName>
    </recommendedName>
</protein>
<gene>
    <name evidence="2" type="ORF">Q664_15770</name>
</gene>
<proteinExistence type="predicted"/>
<dbReference type="GO" id="GO:0030975">
    <property type="term" value="F:thiamine binding"/>
    <property type="evidence" value="ECO:0007669"/>
    <property type="project" value="TreeGrafter"/>
</dbReference>
<dbReference type="RefSeq" id="WP_043395138.1">
    <property type="nucleotide sequence ID" value="NZ_JPMI01000096.1"/>
</dbReference>
<dbReference type="EMBL" id="JPMI01000096">
    <property type="protein sequence ID" value="KFA92445.1"/>
    <property type="molecule type" value="Genomic_DNA"/>
</dbReference>
<dbReference type="Pfam" id="PF13343">
    <property type="entry name" value="SBP_bac_6"/>
    <property type="match status" value="1"/>
</dbReference>
<evidence type="ECO:0000256" key="1">
    <source>
        <dbReference type="ARBA" id="ARBA00022729"/>
    </source>
</evidence>
<dbReference type="InterPro" id="IPR026045">
    <property type="entry name" value="Ferric-bd"/>
</dbReference>
<name>A0A084SVG0_9BACT</name>
<evidence type="ECO:0000313" key="3">
    <source>
        <dbReference type="Proteomes" id="UP000028547"/>
    </source>
</evidence>
<dbReference type="Proteomes" id="UP000028547">
    <property type="component" value="Unassembled WGS sequence"/>
</dbReference>
<dbReference type="SUPFAM" id="SSF53850">
    <property type="entry name" value="Periplasmic binding protein-like II"/>
    <property type="match status" value="1"/>
</dbReference>
<dbReference type="Gene3D" id="3.40.190.10">
    <property type="entry name" value="Periplasmic binding protein-like II"/>
    <property type="match status" value="2"/>
</dbReference>
<dbReference type="PANTHER" id="PTHR30006">
    <property type="entry name" value="THIAMINE-BINDING PERIPLASMIC PROTEIN-RELATED"/>
    <property type="match status" value="1"/>
</dbReference>
<reference evidence="2 3" key="1">
    <citation type="submission" date="2014-07" db="EMBL/GenBank/DDBJ databases">
        <title>Draft Genome Sequence of Gephyronic Acid Producer, Cystobacter violaceus Strain Cb vi76.</title>
        <authorList>
            <person name="Stevens D.C."/>
            <person name="Young J."/>
            <person name="Carmichael R."/>
            <person name="Tan J."/>
            <person name="Taylor R.E."/>
        </authorList>
    </citation>
    <scope>NUCLEOTIDE SEQUENCE [LARGE SCALE GENOMIC DNA]</scope>
    <source>
        <strain evidence="2 3">Cb vi76</strain>
    </source>
</reference>
<dbReference type="GO" id="GO:0030288">
    <property type="term" value="C:outer membrane-bounded periplasmic space"/>
    <property type="evidence" value="ECO:0007669"/>
    <property type="project" value="TreeGrafter"/>
</dbReference>
<dbReference type="AlphaFoldDB" id="A0A084SVG0"/>
<accession>A0A084SVG0</accession>
<dbReference type="GO" id="GO:0015888">
    <property type="term" value="P:thiamine transport"/>
    <property type="evidence" value="ECO:0007669"/>
    <property type="project" value="TreeGrafter"/>
</dbReference>
<dbReference type="PANTHER" id="PTHR30006:SF2">
    <property type="entry name" value="ABC TRANSPORTER SUBSTRATE-BINDING PROTEIN"/>
    <property type="match status" value="1"/>
</dbReference>
<keyword evidence="1" id="KW-0732">Signal</keyword>
<dbReference type="GO" id="GO:0030976">
    <property type="term" value="F:thiamine pyrophosphate binding"/>
    <property type="evidence" value="ECO:0007669"/>
    <property type="project" value="TreeGrafter"/>
</dbReference>
<evidence type="ECO:0008006" key="4">
    <source>
        <dbReference type="Google" id="ProtNLM"/>
    </source>
</evidence>
<dbReference type="PIRSF" id="PIRSF002825">
    <property type="entry name" value="CfbpA"/>
    <property type="match status" value="1"/>
</dbReference>
<evidence type="ECO:0000313" key="2">
    <source>
        <dbReference type="EMBL" id="KFA92445.1"/>
    </source>
</evidence>
<sequence>MTDVNQKQTVVAYSAMEEYELAEYVQGIEAANPDLRIRMERMSTAALLDRLLAEGPDGSWDIILGWALTTMLAPELRGWFAPLESERVRRLPASARDPESRWFCPSAFVPAFCVNEARLARRGLPMPTRWEDLADVRYRGELVVPDPNYSGAGFLHLTALLQMTGEARTWELLRGVSANRPLIERSAFAPCLAVAGDEASIGVTVSIAAERMARMGLPVKMVIPADAAGSEPEGFALRAGSARREPASRALEWMMSPEACAIYRKYKKVVLVDGADTPPKEQGLEVHPINAAHAAASRASACERWRRVFTPAAV</sequence>
<comment type="caution">
    <text evidence="2">The sequence shown here is derived from an EMBL/GenBank/DDBJ whole genome shotgun (WGS) entry which is preliminary data.</text>
</comment>
<organism evidence="2 3">
    <name type="scientific">Archangium violaceum Cb vi76</name>
    <dbReference type="NCBI Taxonomy" id="1406225"/>
    <lineage>
        <taxon>Bacteria</taxon>
        <taxon>Pseudomonadati</taxon>
        <taxon>Myxococcota</taxon>
        <taxon>Myxococcia</taxon>
        <taxon>Myxococcales</taxon>
        <taxon>Cystobacterineae</taxon>
        <taxon>Archangiaceae</taxon>
        <taxon>Archangium</taxon>
    </lineage>
</organism>